<dbReference type="EMBL" id="CP031641">
    <property type="protein sequence ID" value="AXO88398.1"/>
    <property type="molecule type" value="Genomic_DNA"/>
</dbReference>
<proteinExistence type="predicted"/>
<reference evidence="1 2" key="1">
    <citation type="submission" date="2018-08" db="EMBL/GenBank/DDBJ databases">
        <authorList>
            <person name="Lee Y."/>
            <person name="Kakembo D."/>
        </authorList>
    </citation>
    <scope>NUCLEOTIDE SEQUENCE [LARGE SCALE GENOMIC DNA]</scope>
    <source>
        <strain evidence="1 2">JBCS1880</strain>
    </source>
</reference>
<dbReference type="AlphaFoldDB" id="A0AAI8KC07"/>
<protein>
    <submittedName>
        <fullName evidence="1">Uncharacterized protein</fullName>
    </submittedName>
</protein>
<evidence type="ECO:0000313" key="2">
    <source>
        <dbReference type="Proteomes" id="UP000258127"/>
    </source>
</evidence>
<dbReference type="Proteomes" id="UP000258127">
    <property type="component" value="Chromosome"/>
</dbReference>
<gene>
    <name evidence="1" type="ORF">DZC75_10455</name>
</gene>
<evidence type="ECO:0000313" key="1">
    <source>
        <dbReference type="EMBL" id="AXO88398.1"/>
    </source>
</evidence>
<name>A0AAI8KC07_9PSED</name>
<organism evidence="1 2">
    <name type="scientific">Pseudomonas parafulva</name>
    <dbReference type="NCBI Taxonomy" id="157782"/>
    <lineage>
        <taxon>Bacteria</taxon>
        <taxon>Pseudomonadati</taxon>
        <taxon>Pseudomonadota</taxon>
        <taxon>Gammaproteobacteria</taxon>
        <taxon>Pseudomonadales</taxon>
        <taxon>Pseudomonadaceae</taxon>
        <taxon>Pseudomonas</taxon>
    </lineage>
</organism>
<accession>A0AAI8KC07</accession>
<keyword evidence="2" id="KW-1185">Reference proteome</keyword>
<sequence>MSDAPIEPQEWSFGVKVVQIEDLRVARGLTRRPRTSCRHRKMVYDEKERRVWCSDCETEVEAFDAFIFLVERYAGAVSKLNRRAEELAQAEKFQLRSRAAKAMDDAWRSTTTAPLCPHCSNALMPEDVVGGLASKSKEFVRAERKRKADLRKKSTPPPNT</sequence>